<dbReference type="GO" id="GO:0005886">
    <property type="term" value="C:plasma membrane"/>
    <property type="evidence" value="ECO:0007669"/>
    <property type="project" value="UniProtKB-SubCell"/>
</dbReference>
<keyword evidence="11" id="KW-1185">Reference proteome</keyword>
<dbReference type="NCBIfam" id="TIGR02211">
    <property type="entry name" value="LolD_lipo_ex"/>
    <property type="match status" value="1"/>
</dbReference>
<keyword evidence="4 8" id="KW-0547">Nucleotide-binding</keyword>
<evidence type="ECO:0000313" key="11">
    <source>
        <dbReference type="Proteomes" id="UP001165413"/>
    </source>
</evidence>
<proteinExistence type="inferred from homology"/>
<dbReference type="PROSITE" id="PS00211">
    <property type="entry name" value="ABC_TRANSPORTER_1"/>
    <property type="match status" value="1"/>
</dbReference>
<dbReference type="InterPro" id="IPR027417">
    <property type="entry name" value="P-loop_NTPase"/>
</dbReference>
<dbReference type="EMBL" id="JANATA010000001">
    <property type="protein sequence ID" value="MCP3427336.1"/>
    <property type="molecule type" value="Genomic_DNA"/>
</dbReference>
<dbReference type="InterPro" id="IPR003439">
    <property type="entry name" value="ABC_transporter-like_ATP-bd"/>
</dbReference>
<dbReference type="Pfam" id="PF00005">
    <property type="entry name" value="ABC_tran"/>
    <property type="match status" value="1"/>
</dbReference>
<dbReference type="RefSeq" id="WP_254097587.1">
    <property type="nucleotide sequence ID" value="NZ_JANATA010000001.1"/>
</dbReference>
<dbReference type="CDD" id="cd03255">
    <property type="entry name" value="ABC_MJ0796_LolCDE_FtsE"/>
    <property type="match status" value="1"/>
</dbReference>
<protein>
    <recommendedName>
        <fullName evidence="8">Lipoprotein-releasing system ATP-binding protein LolD</fullName>
        <ecNumber evidence="8">7.6.2.-</ecNumber>
    </recommendedName>
</protein>
<evidence type="ECO:0000256" key="2">
    <source>
        <dbReference type="ARBA" id="ARBA00022475"/>
    </source>
</evidence>
<dbReference type="Gene3D" id="3.40.50.300">
    <property type="entry name" value="P-loop containing nucleotide triphosphate hydrolases"/>
    <property type="match status" value="1"/>
</dbReference>
<comment type="subcellular location">
    <subcellularLocation>
        <location evidence="8">Cell inner membrane</location>
        <topology evidence="8">Peripheral membrane protein</topology>
    </subcellularLocation>
</comment>
<accession>A0AA41WZ00</accession>
<reference evidence="10" key="1">
    <citation type="submission" date="2022-07" db="EMBL/GenBank/DDBJ databases">
        <title>Characterization of the Novel Bacterium Alteromonas immobilis LMIT006 and Alteromonas gregis LMIT007.</title>
        <authorList>
            <person name="Lin X."/>
        </authorList>
    </citation>
    <scope>NUCLEOTIDE SEQUENCE</scope>
    <source>
        <strain evidence="10">LMIT007</strain>
    </source>
</reference>
<dbReference type="FunFam" id="3.40.50.300:FF:000230">
    <property type="entry name" value="Lipoprotein-releasing system ATP-binding protein LolD"/>
    <property type="match status" value="1"/>
</dbReference>
<dbReference type="PROSITE" id="PS50893">
    <property type="entry name" value="ABC_TRANSPORTER_2"/>
    <property type="match status" value="1"/>
</dbReference>
<sequence length="224" mass="24191">MSLLQCTDLAKQFSDGENITSVLEGVNLTVDQGQSVAVVGSSGSGKSTFLHILGGLDTPTSGTVLFNNENIHQFNQAKAAQWRNKNIGFIYQFHHLLPEFTALENVAMPLLIAGQSTSTAEETAQAMLVRVGLAHRIKHFPSQLSGGERQRVAIARAMVHQPELLFADEPTGNLDNATGLAIYALLLELKTEYNMTSVIVTHDAQLAAKCDKQVTLTSGKMAEL</sequence>
<comment type="subunit">
    <text evidence="8">The complex is composed of two ATP-binding proteins (LolD) and two transmembrane proteins (LolC and LolE).</text>
</comment>
<organism evidence="10 11">
    <name type="scientific">Opacimonas viscosa</name>
    <dbReference type="NCBI Taxonomy" id="2961944"/>
    <lineage>
        <taxon>Bacteria</taxon>
        <taxon>Pseudomonadati</taxon>
        <taxon>Pseudomonadota</taxon>
        <taxon>Gammaproteobacteria</taxon>
        <taxon>Alteromonadales</taxon>
        <taxon>Alteromonadaceae</taxon>
        <taxon>Opacimonas</taxon>
    </lineage>
</organism>
<keyword evidence="10" id="KW-0449">Lipoprotein</keyword>
<evidence type="ECO:0000256" key="3">
    <source>
        <dbReference type="ARBA" id="ARBA00022519"/>
    </source>
</evidence>
<evidence type="ECO:0000256" key="5">
    <source>
        <dbReference type="ARBA" id="ARBA00022840"/>
    </source>
</evidence>
<comment type="similarity">
    <text evidence="8">Belongs to the ABC transporter superfamily. Lipoprotein translocase (TC 3.A.1.125) family.</text>
</comment>
<dbReference type="AlphaFoldDB" id="A0AA41WZ00"/>
<gene>
    <name evidence="8 10" type="primary">lolD</name>
    <name evidence="10" type="ORF">NLF92_00050</name>
</gene>
<dbReference type="PANTHER" id="PTHR24220">
    <property type="entry name" value="IMPORT ATP-BINDING PROTEIN"/>
    <property type="match status" value="1"/>
</dbReference>
<comment type="caution">
    <text evidence="10">The sequence shown here is derived from an EMBL/GenBank/DDBJ whole genome shotgun (WGS) entry which is preliminary data.</text>
</comment>
<dbReference type="SMART" id="SM00382">
    <property type="entry name" value="AAA"/>
    <property type="match status" value="1"/>
</dbReference>
<evidence type="ECO:0000256" key="8">
    <source>
        <dbReference type="RuleBase" id="RU367068"/>
    </source>
</evidence>
<keyword evidence="7 8" id="KW-0472">Membrane</keyword>
<dbReference type="Proteomes" id="UP001165413">
    <property type="component" value="Unassembled WGS sequence"/>
</dbReference>
<dbReference type="InterPro" id="IPR011924">
    <property type="entry name" value="LolD_lipo_ATP-bd"/>
</dbReference>
<comment type="function">
    <text evidence="8">Part of the ABC transporter complex LolCDE involved in the translocation of mature outer membrane-directed lipoproteins, from the inner membrane to the periplasmic chaperone, LolA. Responsible for the formation of the LolA-lipoprotein complex in an ATP-dependent manner.</text>
</comment>
<dbReference type="GO" id="GO:0016887">
    <property type="term" value="F:ATP hydrolysis activity"/>
    <property type="evidence" value="ECO:0007669"/>
    <property type="project" value="InterPro"/>
</dbReference>
<dbReference type="InterPro" id="IPR017871">
    <property type="entry name" value="ABC_transporter-like_CS"/>
</dbReference>
<dbReference type="GO" id="GO:0005524">
    <property type="term" value="F:ATP binding"/>
    <property type="evidence" value="ECO:0007669"/>
    <property type="project" value="UniProtKB-UniRule"/>
</dbReference>
<keyword evidence="6 8" id="KW-1278">Translocase</keyword>
<evidence type="ECO:0000313" key="10">
    <source>
        <dbReference type="EMBL" id="MCP3427336.1"/>
    </source>
</evidence>
<dbReference type="InterPro" id="IPR017911">
    <property type="entry name" value="MacB-like_ATP-bd"/>
</dbReference>
<evidence type="ECO:0000256" key="6">
    <source>
        <dbReference type="ARBA" id="ARBA00022967"/>
    </source>
</evidence>
<feature type="domain" description="ABC transporter" evidence="9">
    <location>
        <begin position="4"/>
        <end position="224"/>
    </location>
</feature>
<keyword evidence="5 8" id="KW-0067">ATP-binding</keyword>
<dbReference type="InterPro" id="IPR003593">
    <property type="entry name" value="AAA+_ATPase"/>
</dbReference>
<keyword evidence="2 8" id="KW-1003">Cell membrane</keyword>
<dbReference type="InterPro" id="IPR015854">
    <property type="entry name" value="ABC_transpr_LolD-like"/>
</dbReference>
<dbReference type="GO" id="GO:0022857">
    <property type="term" value="F:transmembrane transporter activity"/>
    <property type="evidence" value="ECO:0007669"/>
    <property type="project" value="TreeGrafter"/>
</dbReference>
<dbReference type="PANTHER" id="PTHR24220:SF689">
    <property type="entry name" value="LIPOPROTEIN-RELEASING SYSTEM ATP-BINDING PROTEIN LOLD"/>
    <property type="match status" value="1"/>
</dbReference>
<dbReference type="GO" id="GO:0044874">
    <property type="term" value="P:lipoprotein localization to outer membrane"/>
    <property type="evidence" value="ECO:0007669"/>
    <property type="project" value="TreeGrafter"/>
</dbReference>
<evidence type="ECO:0000259" key="9">
    <source>
        <dbReference type="PROSITE" id="PS50893"/>
    </source>
</evidence>
<keyword evidence="1 8" id="KW-0813">Transport</keyword>
<evidence type="ECO:0000256" key="4">
    <source>
        <dbReference type="ARBA" id="ARBA00022741"/>
    </source>
</evidence>
<dbReference type="GO" id="GO:0089705">
    <property type="term" value="P:protein localization to outer membrane"/>
    <property type="evidence" value="ECO:0007669"/>
    <property type="project" value="TreeGrafter"/>
</dbReference>
<dbReference type="SUPFAM" id="SSF52540">
    <property type="entry name" value="P-loop containing nucleoside triphosphate hydrolases"/>
    <property type="match status" value="1"/>
</dbReference>
<name>A0AA41WZ00_9ALTE</name>
<evidence type="ECO:0000256" key="1">
    <source>
        <dbReference type="ARBA" id="ARBA00022448"/>
    </source>
</evidence>
<keyword evidence="3 8" id="KW-0997">Cell inner membrane</keyword>
<dbReference type="EC" id="7.6.2.-" evidence="8"/>
<evidence type="ECO:0000256" key="7">
    <source>
        <dbReference type="ARBA" id="ARBA00023136"/>
    </source>
</evidence>